<protein>
    <recommendedName>
        <fullName evidence="4">UDP-N-acetylglucosamine 2-epimerase (non-hydrolyzing)</fullName>
        <ecNumber evidence="4">5.1.3.14</ecNumber>
    </recommendedName>
</protein>
<dbReference type="EMBL" id="JBHSEL010000042">
    <property type="protein sequence ID" value="MFC4624442.1"/>
    <property type="molecule type" value="Genomic_DNA"/>
</dbReference>
<comment type="similarity">
    <text evidence="3 5">Belongs to the UDP-N-acetylglucosamine 2-epimerase family.</text>
</comment>
<dbReference type="SUPFAM" id="SSF53756">
    <property type="entry name" value="UDP-Glycosyltransferase/glycogen phosphorylase"/>
    <property type="match status" value="1"/>
</dbReference>
<reference evidence="8" key="1">
    <citation type="journal article" date="2019" name="Int. J. Syst. Evol. Microbiol.">
        <title>The Global Catalogue of Microorganisms (GCM) 10K type strain sequencing project: providing services to taxonomists for standard genome sequencing and annotation.</title>
        <authorList>
            <consortium name="The Broad Institute Genomics Platform"/>
            <consortium name="The Broad Institute Genome Sequencing Center for Infectious Disease"/>
            <person name="Wu L."/>
            <person name="Ma J."/>
        </authorList>
    </citation>
    <scope>NUCLEOTIDE SEQUENCE [LARGE SCALE GENOMIC DNA]</scope>
    <source>
        <strain evidence="8">CGMCC 1.15731</strain>
    </source>
</reference>
<sequence>MRVLSVFGTRPEAIKMAPVVKALIASEGIEPFTCVTGQHRTMLDQVLGLFNITPYYDLDVMQANQTLNGLTARVISRLDPILDELKPDYVLVHGDTTTAMAACVAALHRNVRVGHVEAGLRTYNLQKPWPEEMNRRIIDVGAAKLFAPTRSSADNLRSERIEGEIIVTGNTVIDALKETVERIRTDAVLSGQLQESFSFIKPDQRVLLVTGHRRESFGDGFLNICRALAELSTRRDLQIVYPVHLNPNVQGPVKELLSNHENIHLIEPQEYLSFVYLMDRADIILTDSGGVQEEAPSFGKPVLVMRDVTERPEAIAAGVVRLVGTDVARIVHETSTLLDDEVLYASFARAVNPYGDGLAARRIADSLLGKPVTPFVS</sequence>
<dbReference type="Pfam" id="PF02350">
    <property type="entry name" value="Epimerase_2"/>
    <property type="match status" value="1"/>
</dbReference>
<dbReference type="InterPro" id="IPR029767">
    <property type="entry name" value="WecB-like"/>
</dbReference>
<dbReference type="EC" id="5.1.3.14" evidence="4"/>
<gene>
    <name evidence="7" type="primary">wecB</name>
    <name evidence="7" type="ORF">ACFO1V_04265</name>
</gene>
<proteinExistence type="inferred from homology"/>
<name>A0ABV9H2H8_9HYPH</name>
<dbReference type="Gene3D" id="3.40.50.2000">
    <property type="entry name" value="Glycogen Phosphorylase B"/>
    <property type="match status" value="2"/>
</dbReference>
<dbReference type="GO" id="GO:0008761">
    <property type="term" value="F:UDP-N-acetylglucosamine 2-epimerase activity"/>
    <property type="evidence" value="ECO:0007669"/>
    <property type="project" value="UniProtKB-EC"/>
</dbReference>
<evidence type="ECO:0000259" key="6">
    <source>
        <dbReference type="Pfam" id="PF02350"/>
    </source>
</evidence>
<dbReference type="PANTHER" id="PTHR43174">
    <property type="entry name" value="UDP-N-ACETYLGLUCOSAMINE 2-EPIMERASE"/>
    <property type="match status" value="1"/>
</dbReference>
<feature type="domain" description="UDP-N-acetylglucosamine 2-epimerase" evidence="6">
    <location>
        <begin position="22"/>
        <end position="367"/>
    </location>
</feature>
<comment type="catalytic activity">
    <reaction evidence="2">
        <text>UDP-N-acetyl-alpha-D-glucosamine = UDP-N-acetyl-alpha-D-mannosamine</text>
        <dbReference type="Rhea" id="RHEA:17213"/>
        <dbReference type="ChEBI" id="CHEBI:57705"/>
        <dbReference type="ChEBI" id="CHEBI:68623"/>
        <dbReference type="EC" id="5.1.3.14"/>
    </reaction>
</comment>
<dbReference type="PANTHER" id="PTHR43174:SF2">
    <property type="entry name" value="UDP-N-ACETYLGLUCOSAMINE 2-EPIMERASE"/>
    <property type="match status" value="1"/>
</dbReference>
<evidence type="ECO:0000256" key="1">
    <source>
        <dbReference type="ARBA" id="ARBA00023235"/>
    </source>
</evidence>
<dbReference type="RefSeq" id="WP_374832104.1">
    <property type="nucleotide sequence ID" value="NZ_JBHEEZ010000013.1"/>
</dbReference>
<organism evidence="7 8">
    <name type="scientific">Daeguia caeni</name>
    <dbReference type="NCBI Taxonomy" id="439612"/>
    <lineage>
        <taxon>Bacteria</taxon>
        <taxon>Pseudomonadati</taxon>
        <taxon>Pseudomonadota</taxon>
        <taxon>Alphaproteobacteria</taxon>
        <taxon>Hyphomicrobiales</taxon>
        <taxon>Brucellaceae</taxon>
        <taxon>Daeguia</taxon>
    </lineage>
</organism>
<dbReference type="NCBIfam" id="TIGR00236">
    <property type="entry name" value="wecB"/>
    <property type="match status" value="1"/>
</dbReference>
<comment type="caution">
    <text evidence="7">The sequence shown here is derived from an EMBL/GenBank/DDBJ whole genome shotgun (WGS) entry which is preliminary data.</text>
</comment>
<dbReference type="CDD" id="cd03786">
    <property type="entry name" value="GTB_UDP-GlcNAc_2-Epimerase"/>
    <property type="match status" value="1"/>
</dbReference>
<accession>A0ABV9H2H8</accession>
<dbReference type="InterPro" id="IPR003331">
    <property type="entry name" value="UDP_GlcNAc_Epimerase_2_dom"/>
</dbReference>
<keyword evidence="1 5" id="KW-0413">Isomerase</keyword>
<evidence type="ECO:0000256" key="2">
    <source>
        <dbReference type="ARBA" id="ARBA00036080"/>
    </source>
</evidence>
<evidence type="ECO:0000313" key="7">
    <source>
        <dbReference type="EMBL" id="MFC4624442.1"/>
    </source>
</evidence>
<evidence type="ECO:0000256" key="3">
    <source>
        <dbReference type="ARBA" id="ARBA00038209"/>
    </source>
</evidence>
<evidence type="ECO:0000313" key="8">
    <source>
        <dbReference type="Proteomes" id="UP001596042"/>
    </source>
</evidence>
<evidence type="ECO:0000256" key="4">
    <source>
        <dbReference type="ARBA" id="ARBA00038858"/>
    </source>
</evidence>
<keyword evidence="8" id="KW-1185">Reference proteome</keyword>
<evidence type="ECO:0000256" key="5">
    <source>
        <dbReference type="RuleBase" id="RU003513"/>
    </source>
</evidence>
<dbReference type="Proteomes" id="UP001596042">
    <property type="component" value="Unassembled WGS sequence"/>
</dbReference>